<dbReference type="GO" id="GO:1990592">
    <property type="term" value="P:protein K69-linked ufmylation"/>
    <property type="evidence" value="ECO:0007669"/>
    <property type="project" value="TreeGrafter"/>
</dbReference>
<evidence type="ECO:0000313" key="4">
    <source>
        <dbReference type="Proteomes" id="UP000613740"/>
    </source>
</evidence>
<dbReference type="PANTHER" id="PTHR31057:SF0">
    <property type="entry name" value="E3 UFM1-PROTEIN LIGASE 1"/>
    <property type="match status" value="1"/>
</dbReference>
<dbReference type="InterPro" id="IPR018611">
    <property type="entry name" value="Ufl1"/>
</dbReference>
<organism evidence="3 4">
    <name type="scientific">Chlamydomonas schloesseri</name>
    <dbReference type="NCBI Taxonomy" id="2026947"/>
    <lineage>
        <taxon>Eukaryota</taxon>
        <taxon>Viridiplantae</taxon>
        <taxon>Chlorophyta</taxon>
        <taxon>core chlorophytes</taxon>
        <taxon>Chlorophyceae</taxon>
        <taxon>CS clade</taxon>
        <taxon>Chlamydomonadales</taxon>
        <taxon>Chlamydomonadaceae</taxon>
        <taxon>Chlamydomonas</taxon>
    </lineage>
</organism>
<dbReference type="OrthoDB" id="10258297at2759"/>
<dbReference type="Pfam" id="PF09743">
    <property type="entry name" value="E3_UFM1_ligase"/>
    <property type="match status" value="1"/>
</dbReference>
<gene>
    <name evidence="3" type="ORF">HYH02_003860</name>
</gene>
<evidence type="ECO:0000313" key="3">
    <source>
        <dbReference type="EMBL" id="KAG2451253.1"/>
    </source>
</evidence>
<dbReference type="Proteomes" id="UP000613740">
    <property type="component" value="Unassembled WGS sequence"/>
</dbReference>
<dbReference type="GO" id="GO:0061666">
    <property type="term" value="F:UFM1 ligase activity"/>
    <property type="evidence" value="ECO:0007669"/>
    <property type="project" value="InterPro"/>
</dbReference>
<dbReference type="EMBL" id="JAEHOD010000008">
    <property type="protein sequence ID" value="KAG2451253.1"/>
    <property type="molecule type" value="Genomic_DNA"/>
</dbReference>
<dbReference type="AlphaFoldDB" id="A0A836B960"/>
<feature type="compositionally biased region" description="Gly residues" evidence="1">
    <location>
        <begin position="457"/>
        <end position="469"/>
    </location>
</feature>
<dbReference type="InterPro" id="IPR056579">
    <property type="entry name" value="Ufl1_N"/>
</dbReference>
<comment type="caution">
    <text evidence="3">The sequence shown here is derived from an EMBL/GenBank/DDBJ whole genome shotgun (WGS) entry which is preliminary data.</text>
</comment>
<dbReference type="PANTHER" id="PTHR31057">
    <property type="entry name" value="E3 UFM1-PROTEIN LIGASE 1"/>
    <property type="match status" value="1"/>
</dbReference>
<feature type="region of interest" description="Disordered" evidence="1">
    <location>
        <begin position="453"/>
        <end position="535"/>
    </location>
</feature>
<protein>
    <recommendedName>
        <fullName evidence="2">E3 UFM1-protein ligase 1-like N-terminal domain-containing protein</fullName>
    </recommendedName>
</protein>
<sequence>MEAALGLDLGSLLSQLTATQQAKTSAKLSERNVVELINKLRQLGILSEGELLHTLNGKEYMTVERLRAEVQKALRQAGGRLALVELPSIVGVDLIHCERQVAAIIAGSGGTVQEVNGELIITQYLDTIASEINDQLQESGQINVGELAAQYGLATELVMNVVTSRLGTVIQGRLEGGLLYTQSYLRAIKAQLRGALRATTGPVLVAALLKEVGLGVTGAAGDAAGGGGGGLAAALAAGGGGGVIATLIDELVQEGSLRGSLKGGGSSWTPAVYGEVAAEAVANFYSQNGWVGYDTVRRMGISNERAHLRAAFPDGIALESAFIAPQLVATLEAAVEDVLAANAHPVALGGTGGPDSGGAGTGTTGGWVDVGPLLPSALGPADVAALLGRLAALKEQERRPVKERKAHVVGGTWVLSAALIGALQDRVDGEARAAAHKALAERKASGGAAAGAAAAAAGGGGGGGGGGGKGGKKGAAADDDDDDDWSMGPKGKAGKGKKGGGGGSKAAAGGKGGGGKDGGGKGGGKDSGGAAGGGGGGVSAGWIASKLPGWCPDMDWEDDGGGGGEDKAAAVAALLLGGAVAAYEQALQPQKGYCWYNNAGPSGLTNH</sequence>
<proteinExistence type="predicted"/>
<name>A0A836B960_9CHLO</name>
<dbReference type="GO" id="GO:0032434">
    <property type="term" value="P:regulation of proteasomal ubiquitin-dependent protein catabolic process"/>
    <property type="evidence" value="ECO:0007669"/>
    <property type="project" value="TreeGrafter"/>
</dbReference>
<feature type="compositionally biased region" description="Gly residues" evidence="1">
    <location>
        <begin position="499"/>
        <end position="535"/>
    </location>
</feature>
<evidence type="ECO:0000259" key="2">
    <source>
        <dbReference type="Pfam" id="PF09743"/>
    </source>
</evidence>
<feature type="domain" description="E3 UFM1-protein ligase 1-like N-terminal" evidence="2">
    <location>
        <begin position="9"/>
        <end position="306"/>
    </location>
</feature>
<evidence type="ECO:0000256" key="1">
    <source>
        <dbReference type="SAM" id="MobiDB-lite"/>
    </source>
</evidence>
<accession>A0A836B960</accession>
<dbReference type="GO" id="GO:0034976">
    <property type="term" value="P:response to endoplasmic reticulum stress"/>
    <property type="evidence" value="ECO:0007669"/>
    <property type="project" value="TreeGrafter"/>
</dbReference>
<dbReference type="GO" id="GO:0005789">
    <property type="term" value="C:endoplasmic reticulum membrane"/>
    <property type="evidence" value="ECO:0007669"/>
    <property type="project" value="TreeGrafter"/>
</dbReference>
<keyword evidence="4" id="KW-1185">Reference proteome</keyword>
<reference evidence="3" key="1">
    <citation type="journal article" date="2020" name="bioRxiv">
        <title>Comparative genomics of Chlamydomonas.</title>
        <authorList>
            <person name="Craig R.J."/>
            <person name="Hasan A.R."/>
            <person name="Ness R.W."/>
            <person name="Keightley P.D."/>
        </authorList>
    </citation>
    <scope>NUCLEOTIDE SEQUENCE</scope>
    <source>
        <strain evidence="3">CCAP 11/173</strain>
    </source>
</reference>